<evidence type="ECO:0000259" key="2">
    <source>
        <dbReference type="Pfam" id="PF00326"/>
    </source>
</evidence>
<dbReference type="SUPFAM" id="SSF82171">
    <property type="entry name" value="DPP6 N-terminal domain-like"/>
    <property type="match status" value="1"/>
</dbReference>
<dbReference type="Gene3D" id="3.40.50.1820">
    <property type="entry name" value="alpha/beta hydrolase"/>
    <property type="match status" value="1"/>
</dbReference>
<keyword evidence="1" id="KW-0378">Hydrolase</keyword>
<name>A0A382JYX5_9ZZZZ</name>
<dbReference type="EMBL" id="UINC01076477">
    <property type="protein sequence ID" value="SVC15691.1"/>
    <property type="molecule type" value="Genomic_DNA"/>
</dbReference>
<dbReference type="PANTHER" id="PTHR42776">
    <property type="entry name" value="SERINE PEPTIDASE S9 FAMILY MEMBER"/>
    <property type="match status" value="1"/>
</dbReference>
<dbReference type="AlphaFoldDB" id="A0A382JYX5"/>
<dbReference type="InterPro" id="IPR011042">
    <property type="entry name" value="6-blade_b-propeller_TolB-like"/>
</dbReference>
<dbReference type="Gene3D" id="2.120.10.30">
    <property type="entry name" value="TolB, C-terminal domain"/>
    <property type="match status" value="1"/>
</dbReference>
<evidence type="ECO:0000256" key="1">
    <source>
        <dbReference type="ARBA" id="ARBA00022801"/>
    </source>
</evidence>
<dbReference type="InterPro" id="IPR029058">
    <property type="entry name" value="AB_hydrolase_fold"/>
</dbReference>
<dbReference type="GO" id="GO:0004252">
    <property type="term" value="F:serine-type endopeptidase activity"/>
    <property type="evidence" value="ECO:0007669"/>
    <property type="project" value="InterPro"/>
</dbReference>
<feature type="domain" description="Peptidase S9 prolyl oligopeptidase catalytic" evidence="2">
    <location>
        <begin position="262"/>
        <end position="433"/>
    </location>
</feature>
<protein>
    <recommendedName>
        <fullName evidence="2">Peptidase S9 prolyl oligopeptidase catalytic domain-containing protein</fullName>
    </recommendedName>
</protein>
<dbReference type="InterPro" id="IPR002470">
    <property type="entry name" value="Peptidase_S9A"/>
</dbReference>
<dbReference type="PRINTS" id="PR00862">
    <property type="entry name" value="PROLIGOPTASE"/>
</dbReference>
<gene>
    <name evidence="3" type="ORF">METZ01_LOCUS268545</name>
</gene>
<organism evidence="3">
    <name type="scientific">marine metagenome</name>
    <dbReference type="NCBI Taxonomy" id="408172"/>
    <lineage>
        <taxon>unclassified sequences</taxon>
        <taxon>metagenomes</taxon>
        <taxon>ecological metagenomes</taxon>
    </lineage>
</organism>
<dbReference type="GO" id="GO:0006508">
    <property type="term" value="P:proteolysis"/>
    <property type="evidence" value="ECO:0007669"/>
    <property type="project" value="InterPro"/>
</dbReference>
<feature type="non-terminal residue" evidence="3">
    <location>
        <position position="433"/>
    </location>
</feature>
<feature type="non-terminal residue" evidence="3">
    <location>
        <position position="1"/>
    </location>
</feature>
<reference evidence="3" key="1">
    <citation type="submission" date="2018-05" db="EMBL/GenBank/DDBJ databases">
        <authorList>
            <person name="Lanie J.A."/>
            <person name="Ng W.-L."/>
            <person name="Kazmierczak K.M."/>
            <person name="Andrzejewski T.M."/>
            <person name="Davidsen T.M."/>
            <person name="Wayne K.J."/>
            <person name="Tettelin H."/>
            <person name="Glass J.I."/>
            <person name="Rusch D."/>
            <person name="Podicherti R."/>
            <person name="Tsui H.-C.T."/>
            <person name="Winkler M.E."/>
        </authorList>
    </citation>
    <scope>NUCLEOTIDE SEQUENCE</scope>
</reference>
<accession>A0A382JYX5</accession>
<dbReference type="Pfam" id="PF00326">
    <property type="entry name" value="Peptidase_S9"/>
    <property type="match status" value="1"/>
</dbReference>
<proteinExistence type="predicted"/>
<evidence type="ECO:0000313" key="3">
    <source>
        <dbReference type="EMBL" id="SVC15691.1"/>
    </source>
</evidence>
<dbReference type="SUPFAM" id="SSF53474">
    <property type="entry name" value="alpha/beta-Hydrolases"/>
    <property type="match status" value="1"/>
</dbReference>
<dbReference type="PANTHER" id="PTHR42776:SF27">
    <property type="entry name" value="DIPEPTIDYL PEPTIDASE FAMILY MEMBER 6"/>
    <property type="match status" value="1"/>
</dbReference>
<dbReference type="InterPro" id="IPR001375">
    <property type="entry name" value="Peptidase_S9_cat"/>
</dbReference>
<sequence>QKINEEPKLVHQTANDVHSVAFKAYSNDLKKIAFTEERTNRYQYLKVLDIESGNITQLSDDNLKGGFKQAIFTENDDEIILITNEGKDFSGIAKLNLQSNVLSYIYLEDHEMEFFEMDSENNRLIFFINDRGYSKLGILNLSNNDSKILDSPHEVTFMEPTYGWGACVLDESNILLTINATNQNGEIIKFNLDSQKYEFFKKAYEGDIKLNDLPKPTLHYFKTFDDRDIPFFFLKPNNFKQGEDNPILILIHGGPEGQERPTFKPELQYLVNQGIGILLPNVRGSGGYGESYGHLDDTYKRMDSVKDIEYLWKWVVESGWASKDKIAVMGGSYGGFMTLSCITVYPDLWAAAVELYGMVNMVTFFEHTASYRAQHRAYEYGDPIKDRKLLEDISAIHKIDQIVTPLLVLHGDEDPRVPMYETEQLVSEMKEAG</sequence>